<protein>
    <recommendedName>
        <fullName evidence="5">Urocanate reductase</fullName>
        <ecNumber evidence="4">1.3.99.33</ecNumber>
    </recommendedName>
</protein>
<dbReference type="Proteomes" id="UP000594771">
    <property type="component" value="Chromosome"/>
</dbReference>
<dbReference type="SUPFAM" id="SSF56425">
    <property type="entry name" value="Succinate dehydrogenase/fumarate reductase flavoprotein, catalytic domain"/>
    <property type="match status" value="1"/>
</dbReference>
<dbReference type="GeneID" id="35766913"/>
<dbReference type="Gene3D" id="3.90.1010.20">
    <property type="match status" value="1"/>
</dbReference>
<evidence type="ECO:0000256" key="4">
    <source>
        <dbReference type="ARBA" id="ARBA00013137"/>
    </source>
</evidence>
<dbReference type="Gene3D" id="3.90.700.10">
    <property type="entry name" value="Succinate dehydrogenase/fumarate reductase flavoprotein, catalytic domain"/>
    <property type="match status" value="1"/>
</dbReference>
<dbReference type="PANTHER" id="PTHR43400">
    <property type="entry name" value="FUMARATE REDUCTASE"/>
    <property type="match status" value="1"/>
</dbReference>
<comment type="cofactor">
    <cofactor evidence="1">
        <name>FMN</name>
        <dbReference type="ChEBI" id="CHEBI:58210"/>
    </cofactor>
</comment>
<dbReference type="InterPro" id="IPR027477">
    <property type="entry name" value="Succ_DH/fumarate_Rdtase_cat_sf"/>
</dbReference>
<sequence>MTKGLFEPGSYSVRAAGHNGSLPMEVTLTDDRIKSIEIDTSGESKGITSPVFERIPKAIIEGQTLNVDTVSGATVTSKGILAGVADAIEAAGGDPEEFRNRPKYQADQADSPDEKSADVVVLGSGGAGLSAAIGAIDKGAKVILLEKFPSLGGNTTRTGGQINSADPEWQKGFDAFPGEVNNLKGIYQMDEANIPEAYRPQFRELKDELEKYFADMEKGENYLFDSENLFCIQTLLGGTRKDLDGHVTYGNYDLVSNLTHKGRQTIEWMKTKGVEFDEEHVTEPVGASWRRAREPIPTGGYGFIDPLQKYFTQQGGEIITDCQAKELLVEDGKIVGVKAQYSNGNDLTVHAKSGVVMATGGYSANYEMVKKYDNYWGNLPETIPTTNSPALTGDGIAMGLSVNAALVDMGFAQLMPSADPITGNIFSGIDCPPSDFVFVNLEGKRFVNEYGTRDQLCQAIFDQGGLIYNISDKNIAATRFNSTDEQLENDIKNDACFRADTLEELAEQINIDPEVLVDTIEKYNQYVEDGHDPEFNKGSFNYKVEVPPFYATPRSPATHHTMGGLKINVNAQVINEAGEAIDGLFAAGEVAGGIHAGNRLGGNALIDIFTYGRIAGENAASNR</sequence>
<dbReference type="Pfam" id="PF04205">
    <property type="entry name" value="FMN_bind"/>
    <property type="match status" value="1"/>
</dbReference>
<dbReference type="InterPro" id="IPR003953">
    <property type="entry name" value="FAD-dep_OxRdtase_2_FAD-bd"/>
</dbReference>
<evidence type="ECO:0000256" key="3">
    <source>
        <dbReference type="ARBA" id="ARBA00008040"/>
    </source>
</evidence>
<dbReference type="Proteomes" id="UP001069145">
    <property type="component" value="Unassembled WGS sequence"/>
</dbReference>
<evidence type="ECO:0000256" key="8">
    <source>
        <dbReference type="ARBA" id="ARBA00023002"/>
    </source>
</evidence>
<evidence type="ECO:0000313" key="12">
    <source>
        <dbReference type="EMBL" id="MCY3052570.1"/>
    </source>
</evidence>
<proteinExistence type="inferred from homology"/>
<reference evidence="12" key="2">
    <citation type="submission" date="2022-09" db="EMBL/GenBank/DDBJ databases">
        <title>Aerococcus urinae taxonomy study.</title>
        <authorList>
            <person name="Christensen J."/>
            <person name="Senneby E."/>
        </authorList>
    </citation>
    <scope>NUCLEOTIDE SEQUENCE</scope>
    <source>
        <strain evidence="12">NLD-066-U95</strain>
    </source>
</reference>
<dbReference type="EC" id="1.3.99.33" evidence="4"/>
<feature type="domain" description="FMN-binding" evidence="11">
    <location>
        <begin position="17"/>
        <end position="91"/>
    </location>
</feature>
<dbReference type="OrthoDB" id="9806724at2"/>
<dbReference type="PANTHER" id="PTHR43400:SF7">
    <property type="entry name" value="FAD-DEPENDENT OXIDOREDUCTASE 2 FAD BINDING DOMAIN-CONTAINING PROTEIN"/>
    <property type="match status" value="1"/>
</dbReference>
<dbReference type="InterPro" id="IPR036188">
    <property type="entry name" value="FAD/NAD-bd_sf"/>
</dbReference>
<dbReference type="InterPro" id="IPR050315">
    <property type="entry name" value="FAD-oxidoreductase_2"/>
</dbReference>
<keyword evidence="8" id="KW-0560">Oxidoreductase</keyword>
<name>A0A0X8FED8_9LACT</name>
<evidence type="ECO:0000256" key="5">
    <source>
        <dbReference type="ARBA" id="ARBA00015872"/>
    </source>
</evidence>
<evidence type="ECO:0000313" key="15">
    <source>
        <dbReference type="Proteomes" id="UP001069145"/>
    </source>
</evidence>
<dbReference type="KEGG" id="aun:AWM73_04395"/>
<dbReference type="GO" id="GO:0033765">
    <property type="term" value="F:steroid dehydrogenase activity, acting on the CH-CH group of donors"/>
    <property type="evidence" value="ECO:0007669"/>
    <property type="project" value="UniProtKB-ARBA"/>
</dbReference>
<keyword evidence="6" id="KW-0285">Flavoprotein</keyword>
<evidence type="ECO:0000256" key="7">
    <source>
        <dbReference type="ARBA" id="ARBA00022827"/>
    </source>
</evidence>
<evidence type="ECO:0000313" key="13">
    <source>
        <dbReference type="EMBL" id="QPS00883.1"/>
    </source>
</evidence>
<evidence type="ECO:0000256" key="10">
    <source>
        <dbReference type="SAM" id="MobiDB-lite"/>
    </source>
</evidence>
<dbReference type="EMBL" id="JAOTML010000001">
    <property type="protein sequence ID" value="MCY3052570.1"/>
    <property type="molecule type" value="Genomic_DNA"/>
</dbReference>
<dbReference type="SMART" id="SM00900">
    <property type="entry name" value="FMN_bind"/>
    <property type="match status" value="1"/>
</dbReference>
<dbReference type="GO" id="GO:0010181">
    <property type="term" value="F:FMN binding"/>
    <property type="evidence" value="ECO:0007669"/>
    <property type="project" value="InterPro"/>
</dbReference>
<comment type="similarity">
    <text evidence="3">Belongs to the FAD-dependent oxidoreductase 2 family. FRD/SDH subfamily.</text>
</comment>
<evidence type="ECO:0000256" key="1">
    <source>
        <dbReference type="ARBA" id="ARBA00001917"/>
    </source>
</evidence>
<keyword evidence="7" id="KW-0274">FAD</keyword>
<organism evidence="13 14">
    <name type="scientific">Aerococcus urinae</name>
    <dbReference type="NCBI Taxonomy" id="1376"/>
    <lineage>
        <taxon>Bacteria</taxon>
        <taxon>Bacillati</taxon>
        <taxon>Bacillota</taxon>
        <taxon>Bacilli</taxon>
        <taxon>Lactobacillales</taxon>
        <taxon>Aerococcaceae</taxon>
        <taxon>Aerococcus</taxon>
    </lineage>
</organism>
<evidence type="ECO:0000259" key="11">
    <source>
        <dbReference type="SMART" id="SM00900"/>
    </source>
</evidence>
<evidence type="ECO:0000256" key="9">
    <source>
        <dbReference type="ARBA" id="ARBA00049922"/>
    </source>
</evidence>
<dbReference type="AlphaFoldDB" id="A0A0X8FED8"/>
<evidence type="ECO:0000256" key="2">
    <source>
        <dbReference type="ARBA" id="ARBA00001974"/>
    </source>
</evidence>
<dbReference type="InterPro" id="IPR007329">
    <property type="entry name" value="FMN-bd"/>
</dbReference>
<comment type="cofactor">
    <cofactor evidence="2">
        <name>FAD</name>
        <dbReference type="ChEBI" id="CHEBI:57692"/>
    </cofactor>
</comment>
<evidence type="ECO:0000313" key="14">
    <source>
        <dbReference type="Proteomes" id="UP000594771"/>
    </source>
</evidence>
<dbReference type="RefSeq" id="WP_060778249.1">
    <property type="nucleotide sequence ID" value="NZ_CAJHLF010000002.1"/>
</dbReference>
<gene>
    <name evidence="13" type="ORF">I6G68_05660</name>
    <name evidence="12" type="ORF">ODY43_00935</name>
</gene>
<dbReference type="Gene3D" id="3.50.50.60">
    <property type="entry name" value="FAD/NAD(P)-binding domain"/>
    <property type="match status" value="2"/>
</dbReference>
<feature type="region of interest" description="Disordered" evidence="10">
    <location>
        <begin position="92"/>
        <end position="115"/>
    </location>
</feature>
<comment type="catalytic activity">
    <reaction evidence="9">
        <text>dihydrourocanate + A = urocanate + AH2</text>
        <dbReference type="Rhea" id="RHEA:36059"/>
        <dbReference type="ChEBI" id="CHEBI:13193"/>
        <dbReference type="ChEBI" id="CHEBI:17499"/>
        <dbReference type="ChEBI" id="CHEBI:27247"/>
        <dbReference type="ChEBI" id="CHEBI:72991"/>
        <dbReference type="EC" id="1.3.99.33"/>
    </reaction>
</comment>
<evidence type="ECO:0000256" key="6">
    <source>
        <dbReference type="ARBA" id="ARBA00022630"/>
    </source>
</evidence>
<dbReference type="Pfam" id="PF00890">
    <property type="entry name" value="FAD_binding_2"/>
    <property type="match status" value="1"/>
</dbReference>
<keyword evidence="15" id="KW-1185">Reference proteome</keyword>
<dbReference type="SUPFAM" id="SSF51905">
    <property type="entry name" value="FAD/NAD(P)-binding domain"/>
    <property type="match status" value="1"/>
</dbReference>
<dbReference type="EMBL" id="CP065662">
    <property type="protein sequence ID" value="QPS00883.1"/>
    <property type="molecule type" value="Genomic_DNA"/>
</dbReference>
<accession>A0A0X8FED8</accession>
<dbReference type="GO" id="GO:0016020">
    <property type="term" value="C:membrane"/>
    <property type="evidence" value="ECO:0007669"/>
    <property type="project" value="InterPro"/>
</dbReference>
<reference evidence="13 14" key="1">
    <citation type="submission" date="2020-12" db="EMBL/GenBank/DDBJ databases">
        <title>FDA dAtabase for Regulatory Grade micrObial Sequences (FDA-ARGOS): Supporting development and validation of Infectious Disease Dx tests.</title>
        <authorList>
            <person name="Sproer C."/>
            <person name="Gronow S."/>
            <person name="Severitt S."/>
            <person name="Schroder I."/>
            <person name="Tallon L."/>
            <person name="Sadzewicz L."/>
            <person name="Zhao X."/>
            <person name="Boylan J."/>
            <person name="Ott S."/>
            <person name="Bowen H."/>
            <person name="Vavikolanu K."/>
            <person name="Mehta A."/>
            <person name="Aluvathingal J."/>
            <person name="Nadendla S."/>
            <person name="Lowell S."/>
            <person name="Myers T."/>
            <person name="Yan Y."/>
            <person name="Sichtig H."/>
        </authorList>
    </citation>
    <scope>NUCLEOTIDE SEQUENCE [LARGE SCALE GENOMIC DNA]</scope>
    <source>
        <strain evidence="13 14">FDAARGOS_911</strain>
    </source>
</reference>